<keyword evidence="2" id="KW-0067">ATP-binding</keyword>
<dbReference type="Gene3D" id="3.40.50.300">
    <property type="entry name" value="P-loop containing nucleotide triphosphate hydrolases"/>
    <property type="match status" value="1"/>
</dbReference>
<evidence type="ECO:0000259" key="3">
    <source>
        <dbReference type="PROSITE" id="PS50011"/>
    </source>
</evidence>
<protein>
    <recommendedName>
        <fullName evidence="3">Protein kinase domain-containing protein</fullName>
    </recommendedName>
</protein>
<evidence type="ECO:0000256" key="2">
    <source>
        <dbReference type="PROSITE-ProRule" id="PRU10141"/>
    </source>
</evidence>
<name>A0A811Q9B5_9POAL</name>
<dbReference type="PANTHER" id="PTHR36766:SF73">
    <property type="entry name" value="NB-ARC DOMAIN-CONTAINING PROTEIN"/>
    <property type="match status" value="1"/>
</dbReference>
<proteinExistence type="inferred from homology"/>
<dbReference type="Pfam" id="PF00931">
    <property type="entry name" value="NB-ARC"/>
    <property type="match status" value="1"/>
</dbReference>
<reference evidence="4" key="1">
    <citation type="submission" date="2020-10" db="EMBL/GenBank/DDBJ databases">
        <authorList>
            <person name="Han B."/>
            <person name="Lu T."/>
            <person name="Zhao Q."/>
            <person name="Huang X."/>
            <person name="Zhao Y."/>
        </authorList>
    </citation>
    <scope>NUCLEOTIDE SEQUENCE</scope>
</reference>
<dbReference type="FunFam" id="3.30.200.20:FF:000465">
    <property type="entry name" value="Cysteine-rich receptor-like protein kinase 6"/>
    <property type="match status" value="1"/>
</dbReference>
<dbReference type="Proteomes" id="UP000604825">
    <property type="component" value="Unassembled WGS sequence"/>
</dbReference>
<dbReference type="GO" id="GO:0004713">
    <property type="term" value="F:protein tyrosine kinase activity"/>
    <property type="evidence" value="ECO:0007669"/>
    <property type="project" value="InterPro"/>
</dbReference>
<accession>A0A811Q9B5</accession>
<dbReference type="SMART" id="SM00219">
    <property type="entry name" value="TyrKc"/>
    <property type="match status" value="1"/>
</dbReference>
<dbReference type="EMBL" id="CAJGYO010000010">
    <property type="protein sequence ID" value="CAD6257251.1"/>
    <property type="molecule type" value="Genomic_DNA"/>
</dbReference>
<dbReference type="InterPro" id="IPR027417">
    <property type="entry name" value="P-loop_NTPase"/>
</dbReference>
<comment type="caution">
    <text evidence="4">The sequence shown here is derived from an EMBL/GenBank/DDBJ whole genome shotgun (WGS) entry which is preliminary data.</text>
</comment>
<dbReference type="Gene3D" id="3.30.200.20">
    <property type="entry name" value="Phosphorylase Kinase, domain 1"/>
    <property type="match status" value="1"/>
</dbReference>
<dbReference type="PROSITE" id="PS50011">
    <property type="entry name" value="PROTEIN_KINASE_DOM"/>
    <property type="match status" value="1"/>
</dbReference>
<dbReference type="SUPFAM" id="SSF52540">
    <property type="entry name" value="P-loop containing nucleoside triphosphate hydrolases"/>
    <property type="match status" value="1"/>
</dbReference>
<dbReference type="SUPFAM" id="SSF56112">
    <property type="entry name" value="Protein kinase-like (PK-like)"/>
    <property type="match status" value="1"/>
</dbReference>
<dbReference type="InterPro" id="IPR017441">
    <property type="entry name" value="Protein_kinase_ATP_BS"/>
</dbReference>
<keyword evidence="5" id="KW-1185">Reference proteome</keyword>
<feature type="binding site" evidence="2">
    <location>
        <position position="49"/>
    </location>
    <ligand>
        <name>ATP</name>
        <dbReference type="ChEBI" id="CHEBI:30616"/>
    </ligand>
</feature>
<evidence type="ECO:0000313" key="4">
    <source>
        <dbReference type="EMBL" id="CAD6257251.1"/>
    </source>
</evidence>
<dbReference type="Pfam" id="PF07714">
    <property type="entry name" value="PK_Tyr_Ser-Thr"/>
    <property type="match status" value="1"/>
</dbReference>
<dbReference type="InterPro" id="IPR001245">
    <property type="entry name" value="Ser-Thr/Tyr_kinase_cat_dom"/>
</dbReference>
<dbReference type="InterPro" id="IPR011009">
    <property type="entry name" value="Kinase-like_dom_sf"/>
</dbReference>
<comment type="similarity">
    <text evidence="1">Belongs to the protein kinase superfamily. TKL Ser/Thr protein kinase family. ROCO subfamily.</text>
</comment>
<gene>
    <name evidence="4" type="ORF">NCGR_LOCUS40741</name>
</gene>
<feature type="domain" description="Protein kinase" evidence="3">
    <location>
        <begin position="20"/>
        <end position="296"/>
    </location>
</feature>
<evidence type="ECO:0000256" key="1">
    <source>
        <dbReference type="ARBA" id="ARBA00008171"/>
    </source>
</evidence>
<dbReference type="GO" id="GO:0005524">
    <property type="term" value="F:ATP binding"/>
    <property type="evidence" value="ECO:0007669"/>
    <property type="project" value="UniProtKB-UniRule"/>
</dbReference>
<dbReference type="OrthoDB" id="676015at2759"/>
<dbReference type="InterPro" id="IPR020635">
    <property type="entry name" value="Tyr_kinase_cat_dom"/>
</dbReference>
<evidence type="ECO:0000313" key="5">
    <source>
        <dbReference type="Proteomes" id="UP000604825"/>
    </source>
</evidence>
<dbReference type="InterPro" id="IPR002182">
    <property type="entry name" value="NB-ARC"/>
</dbReference>
<dbReference type="GO" id="GO:0043531">
    <property type="term" value="F:ADP binding"/>
    <property type="evidence" value="ECO:0007669"/>
    <property type="project" value="InterPro"/>
</dbReference>
<dbReference type="InterPro" id="IPR000719">
    <property type="entry name" value="Prot_kinase_dom"/>
</dbReference>
<sequence length="472" mass="53328">MVSVPEDLPFQFIREITDDFSEERILGQGAFGVVYRGVTKDGHDVAVKKLKPCLADLGNKQFRNEFDTLTELNHQNIVKVLGYCYETKKKPFIMLDGSKVGRMLNCMLQILAAALSTVCGISVSPMTVQNNGIETRDNITVQHQNAASPQLELTDARETSTVVEEELIVGRREEKGKIITSLLESSSEKISILPIYGIGGIGKTTFERLIYNDPKFECYSKAWVHVSHRFDLNKICVSIISQLSGKDNQANEIQVVHSSLTELLPGKNIMIVLDDLWEDNQFQLKDLQDMLYHDDSKIIILVTTRSESVAERICANLQPYKILPLTNDMCWDIIKQRSGFRARGDKEKLTGIGQEIAQKCAGVALAAQSLGFTLRGMDHFDQWMNVRDNDIWNEHVSKDISLPNHVLASLLLSYSYMDPCLQQCFTYCAVFPKGFIEPTELLSVMELSKKYIMQLRGLSFFQESPKVHPIFT</sequence>
<dbReference type="PROSITE" id="PS00107">
    <property type="entry name" value="PROTEIN_KINASE_ATP"/>
    <property type="match status" value="1"/>
</dbReference>
<dbReference type="PRINTS" id="PR00364">
    <property type="entry name" value="DISEASERSIST"/>
</dbReference>
<dbReference type="PANTHER" id="PTHR36766">
    <property type="entry name" value="PLANT BROAD-SPECTRUM MILDEW RESISTANCE PROTEIN RPW8"/>
    <property type="match status" value="1"/>
</dbReference>
<organism evidence="4 5">
    <name type="scientific">Miscanthus lutarioriparius</name>
    <dbReference type="NCBI Taxonomy" id="422564"/>
    <lineage>
        <taxon>Eukaryota</taxon>
        <taxon>Viridiplantae</taxon>
        <taxon>Streptophyta</taxon>
        <taxon>Embryophyta</taxon>
        <taxon>Tracheophyta</taxon>
        <taxon>Spermatophyta</taxon>
        <taxon>Magnoliopsida</taxon>
        <taxon>Liliopsida</taxon>
        <taxon>Poales</taxon>
        <taxon>Poaceae</taxon>
        <taxon>PACMAD clade</taxon>
        <taxon>Panicoideae</taxon>
        <taxon>Andropogonodae</taxon>
        <taxon>Andropogoneae</taxon>
        <taxon>Saccharinae</taxon>
        <taxon>Miscanthus</taxon>
    </lineage>
</organism>
<dbReference type="AlphaFoldDB" id="A0A811Q9B5"/>
<keyword evidence="2" id="KW-0547">Nucleotide-binding</keyword>